<organism evidence="2">
    <name type="scientific">Acromyrmex echinatior</name>
    <name type="common">Panamanian leafcutter ant</name>
    <name type="synonym">Acromyrmex octospinosus echinatior</name>
    <dbReference type="NCBI Taxonomy" id="103372"/>
    <lineage>
        <taxon>Eukaryota</taxon>
        <taxon>Metazoa</taxon>
        <taxon>Ecdysozoa</taxon>
        <taxon>Arthropoda</taxon>
        <taxon>Hexapoda</taxon>
        <taxon>Insecta</taxon>
        <taxon>Pterygota</taxon>
        <taxon>Neoptera</taxon>
        <taxon>Endopterygota</taxon>
        <taxon>Hymenoptera</taxon>
        <taxon>Apocrita</taxon>
        <taxon>Aculeata</taxon>
        <taxon>Formicoidea</taxon>
        <taxon>Formicidae</taxon>
        <taxon>Myrmicinae</taxon>
        <taxon>Acromyrmex</taxon>
    </lineage>
</organism>
<sequence>MAPAGRTPWNTYNFVNRVCRIRDSDSNGDNDDGDIPLIVSTDNYSVSRLNVSVIFFDDNPVPCEKKRVNDYGAAPEAAQWNGSMDEPPVASLANQPLTQANPPILESVAKVSASQESRVTVHCNPWCSPQSRSVALNRAFNPGHFSSRSVAVIAAAVHSCVQHCYTIWHSRNVRERRCMNSTAKRLL</sequence>
<proteinExistence type="predicted"/>
<protein>
    <submittedName>
        <fullName evidence="1">Uncharacterized protein</fullName>
    </submittedName>
</protein>
<dbReference type="Proteomes" id="UP000007755">
    <property type="component" value="Unassembled WGS sequence"/>
</dbReference>
<gene>
    <name evidence="1" type="ORF">G5I_06114</name>
</gene>
<dbReference type="AlphaFoldDB" id="F4WK71"/>
<dbReference type="InParanoid" id="F4WK71"/>
<name>F4WK71_ACREC</name>
<reference evidence="1" key="1">
    <citation type="submission" date="2011-02" db="EMBL/GenBank/DDBJ databases">
        <title>The genome of the leaf-cutting ant Acromyrmex echinatior suggests key adaptations to social evolution and fungus farming.</title>
        <authorList>
            <person name="Nygaard S."/>
            <person name="Zhang G."/>
        </authorList>
    </citation>
    <scope>NUCLEOTIDE SEQUENCE</scope>
</reference>
<keyword evidence="2" id="KW-1185">Reference proteome</keyword>
<evidence type="ECO:0000313" key="1">
    <source>
        <dbReference type="EMBL" id="EGI65443.1"/>
    </source>
</evidence>
<dbReference type="EMBL" id="GL888193">
    <property type="protein sequence ID" value="EGI65443.1"/>
    <property type="molecule type" value="Genomic_DNA"/>
</dbReference>
<evidence type="ECO:0000313" key="2">
    <source>
        <dbReference type="Proteomes" id="UP000007755"/>
    </source>
</evidence>
<accession>F4WK71</accession>